<dbReference type="Proteomes" id="UP000035656">
    <property type="component" value="Chromosome"/>
</dbReference>
<dbReference type="GO" id="GO:0004176">
    <property type="term" value="F:ATP-dependent peptidase activity"/>
    <property type="evidence" value="ECO:0007669"/>
    <property type="project" value="InterPro"/>
</dbReference>
<keyword evidence="3" id="KW-0378">Hydrolase</keyword>
<dbReference type="STRING" id="1619007.UX70_C0001G0031"/>
<reference evidence="3 4" key="1">
    <citation type="journal article" date="2015" name="Nature">
        <title>rRNA introns, odd ribosomes, and small enigmatic genomes across a large radiation of phyla.</title>
        <authorList>
            <person name="Brown C.T."/>
            <person name="Hug L.A."/>
            <person name="Thomas B.C."/>
            <person name="Sharon I."/>
            <person name="Castelle C.J."/>
            <person name="Singh A."/>
            <person name="Wilkins M.J."/>
            <person name="Williams K.H."/>
            <person name="Banfield J.F."/>
        </authorList>
    </citation>
    <scope>NUCLEOTIDE SEQUENCE [LARGE SCALE GENOMIC DNA]</scope>
</reference>
<keyword evidence="3" id="KW-0645">Protease</keyword>
<dbReference type="AlphaFoldDB" id="A0A0G4AQJ8"/>
<comment type="similarity">
    <text evidence="1 2">Belongs to the peptidase S14 family.</text>
</comment>
<dbReference type="GO" id="GO:0006515">
    <property type="term" value="P:protein quality control for misfolded or incompletely synthesized proteins"/>
    <property type="evidence" value="ECO:0007669"/>
    <property type="project" value="TreeGrafter"/>
</dbReference>
<dbReference type="KEGG" id="pwo:UX70_C0001G0031"/>
<dbReference type="InterPro" id="IPR023562">
    <property type="entry name" value="ClpP/TepA"/>
</dbReference>
<evidence type="ECO:0000256" key="2">
    <source>
        <dbReference type="RuleBase" id="RU003567"/>
    </source>
</evidence>
<proteinExistence type="inferred from homology"/>
<sequence length="175" mass="19765">MLRDMLEKGVIYLSGEVTPRMAEQLGKAMMWLDAVKRFETVNLIIDSQGGSVVAGLQMYELIRNSSISVRGVVYRRAFSTAAIVLQACHKRVAFSSAEILFHDTRAEVRVTDSEEELAEVLKSARKRQQMLYRIIASKLGKPIEEATRFSKLEMCMSAYEALERGFVDEVIDLIP</sequence>
<dbReference type="InterPro" id="IPR001907">
    <property type="entry name" value="ClpP"/>
</dbReference>
<accession>A0A0G4AQJ8</accession>
<dbReference type="GO" id="GO:0051117">
    <property type="term" value="F:ATPase binding"/>
    <property type="evidence" value="ECO:0007669"/>
    <property type="project" value="TreeGrafter"/>
</dbReference>
<protein>
    <recommendedName>
        <fullName evidence="2">ATP-dependent Clp protease proteolytic subunit</fullName>
    </recommendedName>
</protein>
<evidence type="ECO:0000256" key="1">
    <source>
        <dbReference type="ARBA" id="ARBA00007039"/>
    </source>
</evidence>
<dbReference type="Pfam" id="PF00574">
    <property type="entry name" value="CLP_protease"/>
    <property type="match status" value="1"/>
</dbReference>
<dbReference type="GO" id="GO:0004252">
    <property type="term" value="F:serine-type endopeptidase activity"/>
    <property type="evidence" value="ECO:0007669"/>
    <property type="project" value="InterPro"/>
</dbReference>
<gene>
    <name evidence="3" type="primary">clpP</name>
    <name evidence="3" type="ORF">UX70_C0001G0031</name>
</gene>
<evidence type="ECO:0000313" key="4">
    <source>
        <dbReference type="Proteomes" id="UP000035656"/>
    </source>
</evidence>
<dbReference type="PANTHER" id="PTHR10381:SF11">
    <property type="entry name" value="ATP-DEPENDENT CLP PROTEASE PROTEOLYTIC SUBUNIT, MITOCHONDRIAL"/>
    <property type="match status" value="1"/>
</dbReference>
<name>A0A0G4AQJ8_9BACT</name>
<dbReference type="GO" id="GO:0009368">
    <property type="term" value="C:endopeptidase Clp complex"/>
    <property type="evidence" value="ECO:0007669"/>
    <property type="project" value="TreeGrafter"/>
</dbReference>
<organism evidence="3 4">
    <name type="scientific">Candidatus Wolfebacteria bacterium GW2011_GWB1_47_1</name>
    <dbReference type="NCBI Taxonomy" id="1619007"/>
    <lineage>
        <taxon>Bacteria</taxon>
        <taxon>Candidatus Wolfeibacteriota</taxon>
    </lineage>
</organism>
<dbReference type="InterPro" id="IPR029045">
    <property type="entry name" value="ClpP/crotonase-like_dom_sf"/>
</dbReference>
<evidence type="ECO:0000313" key="3">
    <source>
        <dbReference type="EMBL" id="AKM77769.1"/>
    </source>
</evidence>
<dbReference type="SUPFAM" id="SSF52096">
    <property type="entry name" value="ClpP/crotonase"/>
    <property type="match status" value="1"/>
</dbReference>
<dbReference type="PANTHER" id="PTHR10381">
    <property type="entry name" value="ATP-DEPENDENT CLP PROTEASE PROTEOLYTIC SUBUNIT"/>
    <property type="match status" value="1"/>
</dbReference>
<dbReference type="EMBL" id="CP011209">
    <property type="protein sequence ID" value="AKM77769.1"/>
    <property type="molecule type" value="Genomic_DNA"/>
</dbReference>
<dbReference type="PRINTS" id="PR00127">
    <property type="entry name" value="CLPPROTEASEP"/>
</dbReference>
<dbReference type="Gene3D" id="3.90.226.10">
    <property type="entry name" value="2-enoyl-CoA Hydratase, Chain A, domain 1"/>
    <property type="match status" value="1"/>
</dbReference>